<feature type="compositionally biased region" description="Basic and acidic residues" evidence="1">
    <location>
        <begin position="17"/>
        <end position="27"/>
    </location>
</feature>
<dbReference type="Gene3D" id="3.90.1200.10">
    <property type="match status" value="1"/>
</dbReference>
<comment type="caution">
    <text evidence="3">The sequence shown here is derived from an EMBL/GenBank/DDBJ whole genome shotgun (WGS) entry which is preliminary data.</text>
</comment>
<dbReference type="InterPro" id="IPR051678">
    <property type="entry name" value="AGP_Transferase"/>
</dbReference>
<feature type="domain" description="Aminoglycoside phosphotransferase" evidence="2">
    <location>
        <begin position="94"/>
        <end position="296"/>
    </location>
</feature>
<evidence type="ECO:0000313" key="3">
    <source>
        <dbReference type="EMBL" id="KAH9832964.1"/>
    </source>
</evidence>
<dbReference type="InterPro" id="IPR011009">
    <property type="entry name" value="Kinase-like_dom_sf"/>
</dbReference>
<dbReference type="InterPro" id="IPR002575">
    <property type="entry name" value="Aminoglycoside_PTrfase"/>
</dbReference>
<protein>
    <submittedName>
        <fullName evidence="3">Kinase-like domain-containing protein</fullName>
    </submittedName>
</protein>
<evidence type="ECO:0000259" key="2">
    <source>
        <dbReference type="Pfam" id="PF01636"/>
    </source>
</evidence>
<gene>
    <name evidence="3" type="ORF">C8Q71DRAFT_246042</name>
</gene>
<dbReference type="CDD" id="cd05120">
    <property type="entry name" value="APH_ChoK_like"/>
    <property type="match status" value="1"/>
</dbReference>
<dbReference type="Pfam" id="PF01636">
    <property type="entry name" value="APH"/>
    <property type="match status" value="1"/>
</dbReference>
<dbReference type="PANTHER" id="PTHR21310:SF15">
    <property type="entry name" value="AMINOGLYCOSIDE PHOSPHOTRANSFERASE DOMAIN-CONTAINING PROTEIN"/>
    <property type="match status" value="1"/>
</dbReference>
<accession>A0ABQ8K7R5</accession>
<dbReference type="EMBL" id="JADCUA010000020">
    <property type="protein sequence ID" value="KAH9832964.1"/>
    <property type="molecule type" value="Genomic_DNA"/>
</dbReference>
<dbReference type="GeneID" id="71998005"/>
<evidence type="ECO:0000313" key="4">
    <source>
        <dbReference type="Proteomes" id="UP000814176"/>
    </source>
</evidence>
<keyword evidence="4" id="KW-1185">Reference proteome</keyword>
<reference evidence="3 4" key="1">
    <citation type="journal article" date="2021" name="Environ. Microbiol.">
        <title>Gene family expansions and transcriptome signatures uncover fungal adaptations to wood decay.</title>
        <authorList>
            <person name="Hage H."/>
            <person name="Miyauchi S."/>
            <person name="Viragh M."/>
            <person name="Drula E."/>
            <person name="Min B."/>
            <person name="Chaduli D."/>
            <person name="Navarro D."/>
            <person name="Favel A."/>
            <person name="Norest M."/>
            <person name="Lesage-Meessen L."/>
            <person name="Balint B."/>
            <person name="Merenyi Z."/>
            <person name="de Eugenio L."/>
            <person name="Morin E."/>
            <person name="Martinez A.T."/>
            <person name="Baldrian P."/>
            <person name="Stursova M."/>
            <person name="Martinez M.J."/>
            <person name="Novotny C."/>
            <person name="Magnuson J.K."/>
            <person name="Spatafora J.W."/>
            <person name="Maurice S."/>
            <person name="Pangilinan J."/>
            <person name="Andreopoulos W."/>
            <person name="LaButti K."/>
            <person name="Hundley H."/>
            <person name="Na H."/>
            <person name="Kuo A."/>
            <person name="Barry K."/>
            <person name="Lipzen A."/>
            <person name="Henrissat B."/>
            <person name="Riley R."/>
            <person name="Ahrendt S."/>
            <person name="Nagy L.G."/>
            <person name="Grigoriev I.V."/>
            <person name="Martin F."/>
            <person name="Rosso M.N."/>
        </authorList>
    </citation>
    <scope>NUCLEOTIDE SEQUENCE [LARGE SCALE GENOMIC DNA]</scope>
    <source>
        <strain evidence="3 4">CIRM-BRFM 1785</strain>
    </source>
</reference>
<dbReference type="RefSeq" id="XP_047775730.1">
    <property type="nucleotide sequence ID" value="XM_047917273.1"/>
</dbReference>
<dbReference type="SUPFAM" id="SSF56112">
    <property type="entry name" value="Protein kinase-like (PK-like)"/>
    <property type="match status" value="1"/>
</dbReference>
<proteinExistence type="predicted"/>
<name>A0ABQ8K7R5_9APHY</name>
<evidence type="ECO:0000256" key="1">
    <source>
        <dbReference type="SAM" id="MobiDB-lite"/>
    </source>
</evidence>
<sequence>MVNQCTVASGVPPNPDGFRDPRSVPGHPRGDDILYAWRDREARRSRLERWVRLTASRLRVILPSVFRKVRGYIWRLTIGRWLWIKRSHGIDTTEVETMRMVAACTRMPVPRIWTHFVWCGARYIIMDRARGVELSSVWYDATPLYREAVCAQLADYFRHARSLRTPYGPRVCSISGGPVRDFRLRFERTGPFDNEDDFNHRGARFGCDIEYLPDECMPKVVTDAHSMKHPIVFTHGDLSPRNIMVDGSRITAILDWECAGWFPAHWEYCKSIFATLSWDDDDRDWVPWLRRILPAYDAEARADKMLVRELFVPTI</sequence>
<dbReference type="Proteomes" id="UP000814176">
    <property type="component" value="Unassembled WGS sequence"/>
</dbReference>
<feature type="region of interest" description="Disordered" evidence="1">
    <location>
        <begin position="1"/>
        <end position="27"/>
    </location>
</feature>
<organism evidence="3 4">
    <name type="scientific">Rhodofomes roseus</name>
    <dbReference type="NCBI Taxonomy" id="34475"/>
    <lineage>
        <taxon>Eukaryota</taxon>
        <taxon>Fungi</taxon>
        <taxon>Dikarya</taxon>
        <taxon>Basidiomycota</taxon>
        <taxon>Agaricomycotina</taxon>
        <taxon>Agaricomycetes</taxon>
        <taxon>Polyporales</taxon>
        <taxon>Rhodofomes</taxon>
    </lineage>
</organism>
<dbReference type="PANTHER" id="PTHR21310">
    <property type="entry name" value="AMINOGLYCOSIDE PHOSPHOTRANSFERASE-RELATED-RELATED"/>
    <property type="match status" value="1"/>
</dbReference>